<evidence type="ECO:0000313" key="2">
    <source>
        <dbReference type="Proteomes" id="UP000789366"/>
    </source>
</evidence>
<name>A0ACA9NBF0_9GLOM</name>
<protein>
    <submittedName>
        <fullName evidence="1">1297_t:CDS:1</fullName>
    </submittedName>
</protein>
<dbReference type="Proteomes" id="UP000789366">
    <property type="component" value="Unassembled WGS sequence"/>
</dbReference>
<dbReference type="EMBL" id="CAJVPW010013668">
    <property type="protein sequence ID" value="CAG8646974.1"/>
    <property type="molecule type" value="Genomic_DNA"/>
</dbReference>
<gene>
    <name evidence="1" type="ORF">SPELUC_LOCUS8772</name>
</gene>
<keyword evidence="2" id="KW-1185">Reference proteome</keyword>
<sequence length="116" mass="13704">IQHATSSYDTFIKQENDNIELSVADLDSSVLLQVNKYLELNNLYIPTVEELSDTDIVERINRSKNFLEFFEQQTDQNFKSEDLDVVRKYLPIMRHKDVESKKQSSIMDFFIFEETS</sequence>
<accession>A0ACA9NBF0</accession>
<reference evidence="1" key="1">
    <citation type="submission" date="2021-06" db="EMBL/GenBank/DDBJ databases">
        <authorList>
            <person name="Kallberg Y."/>
            <person name="Tangrot J."/>
            <person name="Rosling A."/>
        </authorList>
    </citation>
    <scope>NUCLEOTIDE SEQUENCE</scope>
    <source>
        <strain evidence="1">28 12/20/2015</strain>
    </source>
</reference>
<comment type="caution">
    <text evidence="1">The sequence shown here is derived from an EMBL/GenBank/DDBJ whole genome shotgun (WGS) entry which is preliminary data.</text>
</comment>
<proteinExistence type="predicted"/>
<organism evidence="1 2">
    <name type="scientific">Cetraspora pellucida</name>
    <dbReference type="NCBI Taxonomy" id="1433469"/>
    <lineage>
        <taxon>Eukaryota</taxon>
        <taxon>Fungi</taxon>
        <taxon>Fungi incertae sedis</taxon>
        <taxon>Mucoromycota</taxon>
        <taxon>Glomeromycotina</taxon>
        <taxon>Glomeromycetes</taxon>
        <taxon>Diversisporales</taxon>
        <taxon>Gigasporaceae</taxon>
        <taxon>Cetraspora</taxon>
    </lineage>
</organism>
<feature type="non-terminal residue" evidence="1">
    <location>
        <position position="1"/>
    </location>
</feature>
<evidence type="ECO:0000313" key="1">
    <source>
        <dbReference type="EMBL" id="CAG8646974.1"/>
    </source>
</evidence>